<dbReference type="Pfam" id="PF03600">
    <property type="entry name" value="CitMHS"/>
    <property type="match status" value="1"/>
</dbReference>
<dbReference type="InterPro" id="IPR051475">
    <property type="entry name" value="Diverse_Ion_Transporter"/>
</dbReference>
<dbReference type="PANTHER" id="PTHR43568">
    <property type="entry name" value="P PROTEIN"/>
    <property type="match status" value="1"/>
</dbReference>
<sequence length="397" mass="44199">MKRLIAYFKKETVLCVAMLLGVVSMFLVHPDSQYPEYLDYRTLALLFSLMTIMEGFKQTGLFGEIAQVLLTRVHTFRQLYLVLVLLCFFCSMWITNDVSLLTFVPFTILVLELAGLQKEMIPVIVMQTIAANLGSMMTPVGNPQNLYLYSVSGMDMGQFLLIMAPLSVLSFLMILGACMLHKNFTLDARCLKAGTTFSDTIPGMQKKGENSRKDTRKQQNLLLGVLFLISLLSVFRILSWPVLLLIVLAGCLCLNSVLHGNFLPKKVDYSLLLTFLAFFIFIGNMKRIDLVRDFLDQMLTGRELLVSFGCSQVISNVPAAILLSGFTDQYAALLRGVNIGGLGTLIASLASLISYKFFAEKQGQSPKCGTKQRYLLQFTLWNVGMAAALLLAAFMLS</sequence>
<dbReference type="PANTHER" id="PTHR43568:SF1">
    <property type="entry name" value="P PROTEIN"/>
    <property type="match status" value="1"/>
</dbReference>
<feature type="transmembrane region" description="Helical" evidence="6">
    <location>
        <begin position="12"/>
        <end position="28"/>
    </location>
</feature>
<dbReference type="RefSeq" id="WP_349228278.1">
    <property type="nucleotide sequence ID" value="NZ_JBBMFJ010000002.1"/>
</dbReference>
<evidence type="ECO:0000313" key="9">
    <source>
        <dbReference type="Proteomes" id="UP001437460"/>
    </source>
</evidence>
<keyword evidence="3 6" id="KW-0812">Transmembrane</keyword>
<protein>
    <submittedName>
        <fullName evidence="8">SLC13 family permease</fullName>
    </submittedName>
</protein>
<evidence type="ECO:0000259" key="7">
    <source>
        <dbReference type="Pfam" id="PF03600"/>
    </source>
</evidence>
<dbReference type="Proteomes" id="UP001437460">
    <property type="component" value="Unassembled WGS sequence"/>
</dbReference>
<accession>A0ABV1HHP2</accession>
<evidence type="ECO:0000256" key="3">
    <source>
        <dbReference type="ARBA" id="ARBA00022692"/>
    </source>
</evidence>
<comment type="caution">
    <text evidence="8">The sequence shown here is derived from an EMBL/GenBank/DDBJ whole genome shotgun (WGS) entry which is preliminary data.</text>
</comment>
<feature type="transmembrane region" description="Helical" evidence="6">
    <location>
        <begin position="221"/>
        <end position="249"/>
    </location>
</feature>
<name>A0ABV1HHP2_9FIRM</name>
<feature type="domain" description="Citrate transporter-like" evidence="7">
    <location>
        <begin position="16"/>
        <end position="326"/>
    </location>
</feature>
<proteinExistence type="predicted"/>
<feature type="transmembrane region" description="Helical" evidence="6">
    <location>
        <begin position="332"/>
        <end position="353"/>
    </location>
</feature>
<evidence type="ECO:0000256" key="6">
    <source>
        <dbReference type="SAM" id="Phobius"/>
    </source>
</evidence>
<keyword evidence="4 6" id="KW-1133">Transmembrane helix</keyword>
<keyword evidence="5 6" id="KW-0472">Membrane</keyword>
<feature type="transmembrane region" description="Helical" evidence="6">
    <location>
        <begin position="374"/>
        <end position="396"/>
    </location>
</feature>
<keyword evidence="9" id="KW-1185">Reference proteome</keyword>
<keyword evidence="2" id="KW-0813">Transport</keyword>
<evidence type="ECO:0000256" key="4">
    <source>
        <dbReference type="ARBA" id="ARBA00022989"/>
    </source>
</evidence>
<feature type="transmembrane region" description="Helical" evidence="6">
    <location>
        <begin position="77"/>
        <end position="94"/>
    </location>
</feature>
<gene>
    <name evidence="8" type="ORF">WMO41_01335</name>
</gene>
<feature type="transmembrane region" description="Helical" evidence="6">
    <location>
        <begin position="40"/>
        <end position="56"/>
    </location>
</feature>
<evidence type="ECO:0000256" key="2">
    <source>
        <dbReference type="ARBA" id="ARBA00022448"/>
    </source>
</evidence>
<reference evidence="8 9" key="1">
    <citation type="submission" date="2024-03" db="EMBL/GenBank/DDBJ databases">
        <title>Human intestinal bacterial collection.</title>
        <authorList>
            <person name="Pauvert C."/>
            <person name="Hitch T.C.A."/>
            <person name="Clavel T."/>
        </authorList>
    </citation>
    <scope>NUCLEOTIDE SEQUENCE [LARGE SCALE GENOMIC DNA]</scope>
    <source>
        <strain evidence="8 9">CLA-AP-H27</strain>
    </source>
</reference>
<feature type="transmembrane region" description="Helical" evidence="6">
    <location>
        <begin position="305"/>
        <end position="326"/>
    </location>
</feature>
<evidence type="ECO:0000256" key="1">
    <source>
        <dbReference type="ARBA" id="ARBA00004141"/>
    </source>
</evidence>
<dbReference type="EMBL" id="JBBMFJ010000002">
    <property type="protein sequence ID" value="MEQ2561834.1"/>
    <property type="molecule type" value="Genomic_DNA"/>
</dbReference>
<organism evidence="8 9">
    <name type="scientific">Ventrimonas faecis</name>
    <dbReference type="NCBI Taxonomy" id="3133170"/>
    <lineage>
        <taxon>Bacteria</taxon>
        <taxon>Bacillati</taxon>
        <taxon>Bacillota</taxon>
        <taxon>Clostridia</taxon>
        <taxon>Lachnospirales</taxon>
        <taxon>Lachnospiraceae</taxon>
        <taxon>Ventrimonas</taxon>
    </lineage>
</organism>
<feature type="transmembrane region" description="Helical" evidence="6">
    <location>
        <begin position="269"/>
        <end position="285"/>
    </location>
</feature>
<evidence type="ECO:0000256" key="5">
    <source>
        <dbReference type="ARBA" id="ARBA00023136"/>
    </source>
</evidence>
<dbReference type="InterPro" id="IPR004680">
    <property type="entry name" value="Cit_transptr-like_dom"/>
</dbReference>
<feature type="transmembrane region" description="Helical" evidence="6">
    <location>
        <begin position="160"/>
        <end position="180"/>
    </location>
</feature>
<evidence type="ECO:0000313" key="8">
    <source>
        <dbReference type="EMBL" id="MEQ2561834.1"/>
    </source>
</evidence>
<comment type="subcellular location">
    <subcellularLocation>
        <location evidence="1">Membrane</location>
        <topology evidence="1">Multi-pass membrane protein</topology>
    </subcellularLocation>
</comment>